<dbReference type="Proteomes" id="UP001054945">
    <property type="component" value="Unassembled WGS sequence"/>
</dbReference>
<accession>A0AAV4NAU6</accession>
<proteinExistence type="predicted"/>
<organism evidence="1 2">
    <name type="scientific">Caerostris extrusa</name>
    <name type="common">Bark spider</name>
    <name type="synonym">Caerostris bankana</name>
    <dbReference type="NCBI Taxonomy" id="172846"/>
    <lineage>
        <taxon>Eukaryota</taxon>
        <taxon>Metazoa</taxon>
        <taxon>Ecdysozoa</taxon>
        <taxon>Arthropoda</taxon>
        <taxon>Chelicerata</taxon>
        <taxon>Arachnida</taxon>
        <taxon>Araneae</taxon>
        <taxon>Araneomorphae</taxon>
        <taxon>Entelegynae</taxon>
        <taxon>Araneoidea</taxon>
        <taxon>Araneidae</taxon>
        <taxon>Caerostris</taxon>
    </lineage>
</organism>
<dbReference type="EMBL" id="BPLR01020612">
    <property type="protein sequence ID" value="GIX80652.1"/>
    <property type="molecule type" value="Genomic_DNA"/>
</dbReference>
<protein>
    <submittedName>
        <fullName evidence="1">Uncharacterized protein</fullName>
    </submittedName>
</protein>
<dbReference type="AlphaFoldDB" id="A0AAV4NAU6"/>
<gene>
    <name evidence="1" type="ORF">CEXT_702361</name>
</gene>
<comment type="caution">
    <text evidence="1">The sequence shown here is derived from an EMBL/GenBank/DDBJ whole genome shotgun (WGS) entry which is preliminary data.</text>
</comment>
<evidence type="ECO:0000313" key="2">
    <source>
        <dbReference type="Proteomes" id="UP001054945"/>
    </source>
</evidence>
<keyword evidence="2" id="KW-1185">Reference proteome</keyword>
<sequence>MRSDIRVRRLTIVYHVSEAYVTIRIEEESLPDVWIRLEIEYPHGASSAILSLGSTGMWGTRSKMFGDGKCRKNGLREPKTVTFPTIQLERGR</sequence>
<evidence type="ECO:0000313" key="1">
    <source>
        <dbReference type="EMBL" id="GIX80652.1"/>
    </source>
</evidence>
<name>A0AAV4NAU6_CAEEX</name>
<reference evidence="1 2" key="1">
    <citation type="submission" date="2021-06" db="EMBL/GenBank/DDBJ databases">
        <title>Caerostris extrusa draft genome.</title>
        <authorList>
            <person name="Kono N."/>
            <person name="Arakawa K."/>
        </authorList>
    </citation>
    <scope>NUCLEOTIDE SEQUENCE [LARGE SCALE GENOMIC DNA]</scope>
</reference>